<proteinExistence type="predicted"/>
<evidence type="ECO:0000313" key="2">
    <source>
        <dbReference type="EMBL" id="GAA4756520.1"/>
    </source>
</evidence>
<organism evidence="2 3">
    <name type="scientific">Gordonia alkaliphila</name>
    <dbReference type="NCBI Taxonomy" id="1053547"/>
    <lineage>
        <taxon>Bacteria</taxon>
        <taxon>Bacillati</taxon>
        <taxon>Actinomycetota</taxon>
        <taxon>Actinomycetes</taxon>
        <taxon>Mycobacteriales</taxon>
        <taxon>Gordoniaceae</taxon>
        <taxon>Gordonia</taxon>
    </lineage>
</organism>
<feature type="transmembrane region" description="Helical" evidence="1">
    <location>
        <begin position="12"/>
        <end position="36"/>
    </location>
</feature>
<keyword evidence="1" id="KW-0472">Membrane</keyword>
<name>A0ABP8ZGU4_9ACTN</name>
<reference evidence="3" key="1">
    <citation type="journal article" date="2019" name="Int. J. Syst. Evol. Microbiol.">
        <title>The Global Catalogue of Microorganisms (GCM) 10K type strain sequencing project: providing services to taxonomists for standard genome sequencing and annotation.</title>
        <authorList>
            <consortium name="The Broad Institute Genomics Platform"/>
            <consortium name="The Broad Institute Genome Sequencing Center for Infectious Disease"/>
            <person name="Wu L."/>
            <person name="Ma J."/>
        </authorList>
    </citation>
    <scope>NUCLEOTIDE SEQUENCE [LARGE SCALE GENOMIC DNA]</scope>
    <source>
        <strain evidence="3">JCM 18077</strain>
    </source>
</reference>
<comment type="caution">
    <text evidence="2">The sequence shown here is derived from an EMBL/GenBank/DDBJ whole genome shotgun (WGS) entry which is preliminary data.</text>
</comment>
<evidence type="ECO:0000256" key="1">
    <source>
        <dbReference type="SAM" id="Phobius"/>
    </source>
</evidence>
<gene>
    <name evidence="2" type="ORF">GCM10023217_30650</name>
</gene>
<protein>
    <submittedName>
        <fullName evidence="2">Uncharacterized protein</fullName>
    </submittedName>
</protein>
<keyword evidence="3" id="KW-1185">Reference proteome</keyword>
<feature type="transmembrane region" description="Helical" evidence="1">
    <location>
        <begin position="48"/>
        <end position="68"/>
    </location>
</feature>
<keyword evidence="1" id="KW-0812">Transmembrane</keyword>
<accession>A0ABP8ZGU4</accession>
<evidence type="ECO:0000313" key="3">
    <source>
        <dbReference type="Proteomes" id="UP001500822"/>
    </source>
</evidence>
<dbReference type="Proteomes" id="UP001500822">
    <property type="component" value="Unassembled WGS sequence"/>
</dbReference>
<keyword evidence="1" id="KW-1133">Transmembrane helix</keyword>
<dbReference type="EMBL" id="BAABIE010000016">
    <property type="protein sequence ID" value="GAA4756520.1"/>
    <property type="molecule type" value="Genomic_DNA"/>
</dbReference>
<sequence>MATHSVHENRGWHPMSMVAFTMLLVGACFSALWVITLADLPDNKPMNIAYGIIALGLLLSTAVIFGWLTRHLHHSPLLPDHTEAEEKRYLEKVRGSA</sequence>